<evidence type="ECO:0000256" key="16">
    <source>
        <dbReference type="PIRSR" id="PIRSR038885-2"/>
    </source>
</evidence>
<feature type="transmembrane region" description="Helical" evidence="18">
    <location>
        <begin position="44"/>
        <end position="69"/>
    </location>
</feature>
<evidence type="ECO:0000256" key="12">
    <source>
        <dbReference type="ARBA" id="ARBA00022989"/>
    </source>
</evidence>
<dbReference type="PROSITE" id="PS51002">
    <property type="entry name" value="CYTB_NTER"/>
    <property type="match status" value="1"/>
</dbReference>
<keyword evidence="13 16" id="KW-0408">Iron</keyword>
<evidence type="ECO:0000256" key="7">
    <source>
        <dbReference type="ARBA" id="ARBA00022617"/>
    </source>
</evidence>
<keyword evidence="14 18" id="KW-0472">Membrane</keyword>
<comment type="similarity">
    <text evidence="17">Belongs to the cytochrome b family.</text>
</comment>
<dbReference type="GO" id="GO:0046872">
    <property type="term" value="F:metal ion binding"/>
    <property type="evidence" value="ECO:0007669"/>
    <property type="project" value="UniProtKB-KW"/>
</dbReference>
<feature type="binding site" description="axial binding residue" evidence="16">
    <location>
        <position position="212"/>
    </location>
    <ligand>
        <name>heme b</name>
        <dbReference type="ChEBI" id="CHEBI:60344"/>
        <label>b566</label>
    </ligand>
    <ligandPart>
        <name>Fe</name>
        <dbReference type="ChEBI" id="CHEBI:18248"/>
    </ligandPart>
</feature>
<feature type="transmembrane region" description="Helical" evidence="18">
    <location>
        <begin position="419"/>
        <end position="441"/>
    </location>
</feature>
<feature type="transmembrane region" description="Helical" evidence="18">
    <location>
        <begin position="253"/>
        <end position="275"/>
    </location>
</feature>
<name>A0A2T5HF15_9RHOB</name>
<dbReference type="RefSeq" id="WP_107817061.1">
    <property type="nucleotide sequence ID" value="NZ_QAOH01000010.1"/>
</dbReference>
<dbReference type="CDD" id="cd00290">
    <property type="entry name" value="cytochrome_b_C"/>
    <property type="match status" value="1"/>
</dbReference>
<feature type="transmembrane region" description="Helical" evidence="18">
    <location>
        <begin position="155"/>
        <end position="173"/>
    </location>
</feature>
<evidence type="ECO:0000256" key="18">
    <source>
        <dbReference type="SAM" id="Phobius"/>
    </source>
</evidence>
<gene>
    <name evidence="21" type="ORF">C8N42_11029</name>
</gene>
<evidence type="ECO:0000256" key="5">
    <source>
        <dbReference type="ARBA" id="ARBA00022448"/>
    </source>
</evidence>
<dbReference type="SUPFAM" id="SSF81648">
    <property type="entry name" value="a domain/subunit of cytochrome bc1 complex (Ubiquinol-cytochrome c reductase)"/>
    <property type="match status" value="1"/>
</dbReference>
<dbReference type="InterPro" id="IPR048260">
    <property type="entry name" value="Cytochrome_b_C_euk/bac"/>
</dbReference>
<accession>A0A2T5HF15</accession>
<feature type="binding site" description="axial binding residue" evidence="16">
    <location>
        <position position="97"/>
    </location>
    <ligand>
        <name>heme b</name>
        <dbReference type="ChEBI" id="CHEBI:60344"/>
        <label>b562</label>
    </ligand>
    <ligandPart>
        <name>Fe</name>
        <dbReference type="ChEBI" id="CHEBI:18248"/>
    </ligandPart>
</feature>
<dbReference type="SUPFAM" id="SSF81342">
    <property type="entry name" value="Transmembrane di-heme cytochromes"/>
    <property type="match status" value="1"/>
</dbReference>
<dbReference type="InterPro" id="IPR027387">
    <property type="entry name" value="Cytb/b6-like_sf"/>
</dbReference>
<feature type="transmembrane region" description="Helical" evidence="18">
    <location>
        <begin position="296"/>
        <end position="318"/>
    </location>
</feature>
<keyword evidence="22" id="KW-1185">Reference proteome</keyword>
<evidence type="ECO:0000256" key="15">
    <source>
        <dbReference type="PIRSR" id="PIRSR038885-1"/>
    </source>
</evidence>
<dbReference type="GO" id="GO:0016491">
    <property type="term" value="F:oxidoreductase activity"/>
    <property type="evidence" value="ECO:0007669"/>
    <property type="project" value="InterPro"/>
</dbReference>
<feature type="binding site" description="axial binding residue" evidence="16">
    <location>
        <position position="198"/>
    </location>
    <ligand>
        <name>heme b</name>
        <dbReference type="ChEBI" id="CHEBI:60344"/>
        <label>b562</label>
    </ligand>
    <ligandPart>
        <name>Fe</name>
        <dbReference type="ChEBI" id="CHEBI:18248"/>
    </ligandPart>
</feature>
<dbReference type="InterPro" id="IPR005798">
    <property type="entry name" value="Cyt_b/b6_C"/>
</dbReference>
<dbReference type="Pfam" id="PF00033">
    <property type="entry name" value="Cytochrome_B"/>
    <property type="match status" value="1"/>
</dbReference>
<dbReference type="Pfam" id="PF00032">
    <property type="entry name" value="Cytochrom_B_C"/>
    <property type="match status" value="1"/>
</dbReference>
<dbReference type="PIRSF" id="PIRSF038885">
    <property type="entry name" value="COB"/>
    <property type="match status" value="1"/>
</dbReference>
<evidence type="ECO:0000256" key="13">
    <source>
        <dbReference type="ARBA" id="ARBA00023004"/>
    </source>
</evidence>
<feature type="domain" description="Cytochrome b/b6 C-terminal region profile" evidence="20">
    <location>
        <begin position="234"/>
        <end position="449"/>
    </location>
</feature>
<keyword evidence="7 16" id="KW-0349">Heme</keyword>
<dbReference type="PROSITE" id="PS51003">
    <property type="entry name" value="CYTB_CTER"/>
    <property type="match status" value="1"/>
</dbReference>
<dbReference type="InterPro" id="IPR030689">
    <property type="entry name" value="Cytochrome_b"/>
</dbReference>
<comment type="subunit">
    <text evidence="3 17">The main subunits of complex b-c1 are: cytochrome b, cytochrome c1 and the Rieske protein.</text>
</comment>
<sequence>MSGIPHDHYEPKMTFTKGVEKRLPIIGLIYDTLMIPTPKNLNWMWIWGIVLAFCLGLQIVTGIVLVMHYTPHVDLAFASVEHIMRDVNGGHMLRYLHANGASLFFFAVYLHIFRGLYYGSYKAPREITWIIGMIIYLLMMATGFMGYVLPWGQMSFWGATVITGLFGAIPFIGEPIQTWLLGGPAVDNATLNRFFSLHYLLPFVIAGLVIVHIWAFHHTGNNNPTGVEVRRGSKAEAEKDTLPFWPYFVIKDLFALGVVLIAFFAIVGFMPNYLGHPDNYIEANPLSTPAHIVPEWYFLPFYAILRAFTADVWLVQIISFITGGIVDAKFFGVLAMFGAIIAMALVPWTDTSSVRSGKYRPMFKVAYWLLVFFFLGLTWAGAQGTDLIMVGILDGHPVFMQALSGADFDNTIGMSAPGFALIGSAYWFGYFFVILPLLGVIEKPLPMPATIEEDFIAHYPSAAKEPAE</sequence>
<reference evidence="21 22" key="1">
    <citation type="submission" date="2018-04" db="EMBL/GenBank/DDBJ databases">
        <title>Genomic Encyclopedia of Archaeal and Bacterial Type Strains, Phase II (KMG-II): from individual species to whole genera.</title>
        <authorList>
            <person name="Goeker M."/>
        </authorList>
    </citation>
    <scope>NUCLEOTIDE SEQUENCE [LARGE SCALE GENOMIC DNA]</scope>
    <source>
        <strain evidence="21 22">DSM 100434</strain>
    </source>
</reference>
<keyword evidence="11 17" id="KW-0249">Electron transport</keyword>
<evidence type="ECO:0000256" key="8">
    <source>
        <dbReference type="ARBA" id="ARBA00022660"/>
    </source>
</evidence>
<evidence type="ECO:0000256" key="14">
    <source>
        <dbReference type="ARBA" id="ARBA00023136"/>
    </source>
</evidence>
<dbReference type="EMBL" id="QAOH01000010">
    <property type="protein sequence ID" value="PTQ70146.1"/>
    <property type="molecule type" value="Genomic_DNA"/>
</dbReference>
<evidence type="ECO:0000256" key="6">
    <source>
        <dbReference type="ARBA" id="ARBA00022475"/>
    </source>
</evidence>
<feature type="transmembrane region" description="Helical" evidence="18">
    <location>
        <begin position="361"/>
        <end position="382"/>
    </location>
</feature>
<evidence type="ECO:0000259" key="19">
    <source>
        <dbReference type="PROSITE" id="PS51002"/>
    </source>
</evidence>
<organism evidence="21 22">
    <name type="scientific">Celeribacter persicus</name>
    <dbReference type="NCBI Taxonomy" id="1651082"/>
    <lineage>
        <taxon>Bacteria</taxon>
        <taxon>Pseudomonadati</taxon>
        <taxon>Pseudomonadota</taxon>
        <taxon>Alphaproteobacteria</taxon>
        <taxon>Rhodobacterales</taxon>
        <taxon>Roseobacteraceae</taxon>
        <taxon>Celeribacter</taxon>
    </lineage>
</organism>
<feature type="domain" description="Cytochrome b/b6 N-terminal region profile" evidence="19">
    <location>
        <begin position="15"/>
        <end position="225"/>
    </location>
</feature>
<comment type="cofactor">
    <cofactor evidence="17">
        <name>heme b</name>
        <dbReference type="ChEBI" id="CHEBI:60344"/>
    </cofactor>
    <text evidence="17">Binds 2 heme groups non-covalently.</text>
</comment>
<dbReference type="GO" id="GO:0005886">
    <property type="term" value="C:plasma membrane"/>
    <property type="evidence" value="ECO:0007669"/>
    <property type="project" value="UniProtKB-SubCell"/>
</dbReference>
<comment type="cofactor">
    <cofactor evidence="16">
        <name>heme</name>
        <dbReference type="ChEBI" id="CHEBI:30413"/>
    </cofactor>
    <text evidence="16">Binds 2 heme groups non-covalently.</text>
</comment>
<keyword evidence="5 17" id="KW-0813">Transport</keyword>
<dbReference type="GO" id="GO:0008121">
    <property type="term" value="F:quinol-cytochrome-c reductase activity"/>
    <property type="evidence" value="ECO:0007669"/>
    <property type="project" value="InterPro"/>
</dbReference>
<comment type="function">
    <text evidence="1 17">Component of the ubiquinol-cytochrome c reductase complex (complex III or cytochrome b-c1 complex), which is a respiratory chain that generates an electrochemical potential coupled to ATP synthesis.</text>
</comment>
<dbReference type="Gene3D" id="1.20.810.10">
    <property type="entry name" value="Cytochrome Bc1 Complex, Chain C"/>
    <property type="match status" value="1"/>
</dbReference>
<feature type="transmembrane region" description="Helical" evidence="18">
    <location>
        <begin position="194"/>
        <end position="215"/>
    </location>
</feature>
<evidence type="ECO:0000256" key="2">
    <source>
        <dbReference type="ARBA" id="ARBA00004651"/>
    </source>
</evidence>
<evidence type="ECO:0000256" key="4">
    <source>
        <dbReference type="ARBA" id="ARBA00013531"/>
    </source>
</evidence>
<feature type="binding site" description="axial binding residue" evidence="16">
    <location>
        <position position="111"/>
    </location>
    <ligand>
        <name>heme b</name>
        <dbReference type="ChEBI" id="CHEBI:60344"/>
        <label>b566</label>
    </ligand>
    <ligandPart>
        <name>Fe</name>
        <dbReference type="ChEBI" id="CHEBI:18248"/>
    </ligandPart>
</feature>
<dbReference type="InterPro" id="IPR048259">
    <property type="entry name" value="Cytochrome_b_N_euk/bac"/>
</dbReference>
<proteinExistence type="inferred from homology"/>
<evidence type="ECO:0000256" key="17">
    <source>
        <dbReference type="RuleBase" id="RU003385"/>
    </source>
</evidence>
<dbReference type="GO" id="GO:0022904">
    <property type="term" value="P:respiratory electron transport chain"/>
    <property type="evidence" value="ECO:0007669"/>
    <property type="project" value="InterPro"/>
</dbReference>
<feature type="transmembrane region" description="Helical" evidence="18">
    <location>
        <begin position="129"/>
        <end position="149"/>
    </location>
</feature>
<dbReference type="PANTHER" id="PTHR19271">
    <property type="entry name" value="CYTOCHROME B"/>
    <property type="match status" value="1"/>
</dbReference>
<feature type="transmembrane region" description="Helical" evidence="18">
    <location>
        <begin position="95"/>
        <end position="117"/>
    </location>
</feature>
<evidence type="ECO:0000259" key="20">
    <source>
        <dbReference type="PROSITE" id="PS51003"/>
    </source>
</evidence>
<dbReference type="InterPro" id="IPR036150">
    <property type="entry name" value="Cyt_b/b6_C_sf"/>
</dbReference>
<dbReference type="OrthoDB" id="9804503at2"/>
<evidence type="ECO:0000256" key="3">
    <source>
        <dbReference type="ARBA" id="ARBA00011649"/>
    </source>
</evidence>
<keyword evidence="9 17" id="KW-0812">Transmembrane</keyword>
<feature type="binding site" evidence="15">
    <location>
        <position position="217"/>
    </location>
    <ligand>
        <name>a ubiquinone</name>
        <dbReference type="ChEBI" id="CHEBI:16389"/>
    </ligand>
</feature>
<comment type="caution">
    <text evidence="21">The sequence shown here is derived from an EMBL/GenBank/DDBJ whole genome shotgun (WGS) entry which is preliminary data.</text>
</comment>
<dbReference type="Proteomes" id="UP000244077">
    <property type="component" value="Unassembled WGS sequence"/>
</dbReference>
<dbReference type="FunFam" id="1.20.810.10:FF:000010">
    <property type="entry name" value="Cytochrome b"/>
    <property type="match status" value="1"/>
</dbReference>
<protein>
    <recommendedName>
        <fullName evidence="4 17">Cytochrome b</fullName>
    </recommendedName>
</protein>
<dbReference type="InterPro" id="IPR005797">
    <property type="entry name" value="Cyt_b/b6_N"/>
</dbReference>
<dbReference type="PANTHER" id="PTHR19271:SF16">
    <property type="entry name" value="CYTOCHROME B"/>
    <property type="match status" value="1"/>
</dbReference>
<keyword evidence="10 16" id="KW-0479">Metal-binding</keyword>
<evidence type="ECO:0000313" key="22">
    <source>
        <dbReference type="Proteomes" id="UP000244077"/>
    </source>
</evidence>
<dbReference type="InterPro" id="IPR016174">
    <property type="entry name" value="Di-haem_cyt_TM"/>
</dbReference>
<comment type="subcellular location">
    <subcellularLocation>
        <location evidence="2">Cell membrane</location>
        <topology evidence="2">Multi-pass membrane protein</topology>
    </subcellularLocation>
</comment>
<dbReference type="GO" id="GO:0045275">
    <property type="term" value="C:respiratory chain complex III"/>
    <property type="evidence" value="ECO:0007669"/>
    <property type="project" value="InterPro"/>
</dbReference>
<evidence type="ECO:0000313" key="21">
    <source>
        <dbReference type="EMBL" id="PTQ70146.1"/>
    </source>
</evidence>
<dbReference type="AlphaFoldDB" id="A0A2T5HF15"/>
<feature type="transmembrane region" description="Helical" evidence="18">
    <location>
        <begin position="330"/>
        <end position="349"/>
    </location>
</feature>
<keyword evidence="8 17" id="KW-0679">Respiratory chain</keyword>
<evidence type="ECO:0000256" key="1">
    <source>
        <dbReference type="ARBA" id="ARBA00002444"/>
    </source>
</evidence>
<dbReference type="CDD" id="cd00284">
    <property type="entry name" value="Cytochrome_b_N"/>
    <property type="match status" value="1"/>
</dbReference>
<evidence type="ECO:0000256" key="10">
    <source>
        <dbReference type="ARBA" id="ARBA00022723"/>
    </source>
</evidence>
<keyword evidence="6" id="KW-1003">Cell membrane</keyword>
<evidence type="ECO:0000256" key="9">
    <source>
        <dbReference type="ARBA" id="ARBA00022692"/>
    </source>
</evidence>
<evidence type="ECO:0000256" key="11">
    <source>
        <dbReference type="ARBA" id="ARBA00022982"/>
    </source>
</evidence>
<keyword evidence="12 18" id="KW-1133">Transmembrane helix</keyword>